<dbReference type="InterPro" id="IPR035897">
    <property type="entry name" value="Toll_tir_struct_dom_sf"/>
</dbReference>
<dbReference type="InterPro" id="IPR036390">
    <property type="entry name" value="WH_DNA-bd_sf"/>
</dbReference>
<organism evidence="7 8">
    <name type="scientific">Escallonia rubra</name>
    <dbReference type="NCBI Taxonomy" id="112253"/>
    <lineage>
        <taxon>Eukaryota</taxon>
        <taxon>Viridiplantae</taxon>
        <taxon>Streptophyta</taxon>
        <taxon>Embryophyta</taxon>
        <taxon>Tracheophyta</taxon>
        <taxon>Spermatophyta</taxon>
        <taxon>Magnoliopsida</taxon>
        <taxon>eudicotyledons</taxon>
        <taxon>Gunneridae</taxon>
        <taxon>Pentapetalae</taxon>
        <taxon>asterids</taxon>
        <taxon>campanulids</taxon>
        <taxon>Escalloniales</taxon>
        <taxon>Escalloniaceae</taxon>
        <taxon>Escallonia</taxon>
    </lineage>
</organism>
<evidence type="ECO:0000256" key="1">
    <source>
        <dbReference type="ARBA" id="ARBA00022614"/>
    </source>
</evidence>
<dbReference type="Pfam" id="PF23282">
    <property type="entry name" value="WHD_ROQ1"/>
    <property type="match status" value="1"/>
</dbReference>
<dbReference type="PANTHER" id="PTHR11017:SF271">
    <property type="entry name" value="DISEASE RESISTANCE PROTEIN (TIR-NBS-LRR CLASS) FAMILY"/>
    <property type="match status" value="1"/>
</dbReference>
<dbReference type="CDD" id="cd09272">
    <property type="entry name" value="RNase_HI_RT_Ty1"/>
    <property type="match status" value="1"/>
</dbReference>
<keyword evidence="2" id="KW-0677">Repeat</keyword>
<dbReference type="InterPro" id="IPR058546">
    <property type="entry name" value="RPS4B/Roq1-like_LRR"/>
</dbReference>
<feature type="compositionally biased region" description="Basic and acidic residues" evidence="5">
    <location>
        <begin position="1"/>
        <end position="12"/>
    </location>
</feature>
<dbReference type="GO" id="GO:0007165">
    <property type="term" value="P:signal transduction"/>
    <property type="evidence" value="ECO:0007669"/>
    <property type="project" value="InterPro"/>
</dbReference>
<dbReference type="InterPro" id="IPR042197">
    <property type="entry name" value="Apaf_helical"/>
</dbReference>
<dbReference type="SUPFAM" id="SSF52058">
    <property type="entry name" value="L domain-like"/>
    <property type="match status" value="1"/>
</dbReference>
<dbReference type="GO" id="GO:0051707">
    <property type="term" value="P:response to other organism"/>
    <property type="evidence" value="ECO:0007669"/>
    <property type="project" value="UniProtKB-ARBA"/>
</dbReference>
<dbReference type="PROSITE" id="PS51450">
    <property type="entry name" value="LRR"/>
    <property type="match status" value="1"/>
</dbReference>
<dbReference type="Pfam" id="PF01582">
    <property type="entry name" value="TIR"/>
    <property type="match status" value="1"/>
</dbReference>
<feature type="region of interest" description="Disordered" evidence="5">
    <location>
        <begin position="1247"/>
        <end position="1279"/>
    </location>
</feature>
<feature type="region of interest" description="Disordered" evidence="5">
    <location>
        <begin position="1"/>
        <end position="70"/>
    </location>
</feature>
<evidence type="ECO:0000256" key="3">
    <source>
        <dbReference type="ARBA" id="ARBA00022821"/>
    </source>
</evidence>
<keyword evidence="8" id="KW-1185">Reference proteome</keyword>
<dbReference type="SMART" id="SM00369">
    <property type="entry name" value="LRR_TYP"/>
    <property type="match status" value="2"/>
</dbReference>
<dbReference type="GO" id="GO:0006952">
    <property type="term" value="P:defense response"/>
    <property type="evidence" value="ECO:0007669"/>
    <property type="project" value="UniProtKB-KW"/>
</dbReference>
<dbReference type="Gene3D" id="3.40.50.10140">
    <property type="entry name" value="Toll/interleukin-1 receptor homology (TIR) domain"/>
    <property type="match status" value="1"/>
</dbReference>
<keyword evidence="3" id="KW-0611">Plant defense</keyword>
<evidence type="ECO:0000313" key="7">
    <source>
        <dbReference type="EMBL" id="KAK2978791.1"/>
    </source>
</evidence>
<dbReference type="PROSITE" id="PS50104">
    <property type="entry name" value="TIR"/>
    <property type="match status" value="1"/>
</dbReference>
<dbReference type="InterPro" id="IPR044974">
    <property type="entry name" value="Disease_R_plants"/>
</dbReference>
<comment type="caution">
    <text evidence="7">The sequence shown here is derived from an EMBL/GenBank/DDBJ whole genome shotgun (WGS) entry which is preliminary data.</text>
</comment>
<dbReference type="InterPro" id="IPR058192">
    <property type="entry name" value="WHD_ROQ1-like"/>
</dbReference>
<dbReference type="SUPFAM" id="SSF46785">
    <property type="entry name" value="Winged helix' DNA-binding domain"/>
    <property type="match status" value="1"/>
</dbReference>
<proteinExistence type="predicted"/>
<dbReference type="FunFam" id="3.40.50.10140:FF:000007">
    <property type="entry name" value="Disease resistance protein (TIR-NBS-LRR class)"/>
    <property type="match status" value="1"/>
</dbReference>
<dbReference type="InterPro" id="IPR032675">
    <property type="entry name" value="LRR_dom_sf"/>
</dbReference>
<protein>
    <recommendedName>
        <fullName evidence="6">TIR domain-containing protein</fullName>
    </recommendedName>
</protein>
<feature type="compositionally biased region" description="Basic and acidic residues" evidence="5">
    <location>
        <begin position="58"/>
        <end position="70"/>
    </location>
</feature>
<name>A0AA88RGW5_9ASTE</name>
<dbReference type="EMBL" id="JAVXUO010001827">
    <property type="protein sequence ID" value="KAK2978791.1"/>
    <property type="molecule type" value="Genomic_DNA"/>
</dbReference>
<dbReference type="InterPro" id="IPR027417">
    <property type="entry name" value="P-loop_NTPase"/>
</dbReference>
<feature type="compositionally biased region" description="Basic and acidic residues" evidence="5">
    <location>
        <begin position="35"/>
        <end position="49"/>
    </location>
</feature>
<dbReference type="Pfam" id="PF23286">
    <property type="entry name" value="LRR_13"/>
    <property type="match status" value="1"/>
</dbReference>
<evidence type="ECO:0000313" key="8">
    <source>
        <dbReference type="Proteomes" id="UP001187471"/>
    </source>
</evidence>
<evidence type="ECO:0000256" key="5">
    <source>
        <dbReference type="SAM" id="MobiDB-lite"/>
    </source>
</evidence>
<feature type="domain" description="TIR" evidence="6">
    <location>
        <begin position="116"/>
        <end position="293"/>
    </location>
</feature>
<dbReference type="InterPro" id="IPR000157">
    <property type="entry name" value="TIR_dom"/>
</dbReference>
<sequence length="1451" mass="163355">MGIQIQDKRNEADELTLPKSLPARAPSFRRNQAVRYDRSANAKESEAVETKMQAEVAQDEHKTDESKKKMNEIDESTLPNSLAILDVRDCICMFCRPWEQGSVAAVVVGVPVSVVDGYDVFLSFRGKDIRLTFTDHLYTALVGAGFCTFRDNEEIDRGEEIELEIKKAIPWSRSSVVVFSENYASSGWCLDELVMIMERRRTSKHVVLPVFYHVNPTDVRYQKGSFEKAFARHEERFEAGKMGFEEEWMERRKGWTEALKDAADLGGMVSENQADGYEAKFIMDIVQVLNGKLSRTHVSIPGYLVGIDDQVNSISSWLHNGPSDVGIMSIWGIGGIGKTTIAKRVFNLNLGSFDTGSFLSDIAKTSEGSYGIIRLQKQLVSDILAGKKRKLFDVDQGIGTVRKAMSSGKRVLLVLDDVEENDQVNAILGMQNWFCPGSKIIITTRNQQFIKAHRADKIHMVKVDTLLGTESLKLLCWHAFGEEHPPESYTDLTNRVVARCGGLPLALHVLGLSLSCQSVDVWESTLEMLETIPDSDIQKKLQISYNSLKNDHDKNLFLDIACFFVGKDKNFMVKVLHKCGFYPIRGIENLKDRALLSVDKNNKLRMHPLLQQMGREIIRQKAPNELGKRCRLWRAEDSLNVLKDNIGTRAIEGLELDMSMEGNSQNQHRLDNTFSNWNKVQLKTSALTRMSELRLLLINYVQLTGGYKKFPKKLRWLCWHGFRLKSIPTDFPLESLVVIDMRNSNLTRFWNGTKLTPPFLNLLWQVLGFLKILDLSYSSDLTGTPDFSILPNLERLILKGCNRLVEVHESIGDLETSLVLLNLKNCFKLRTLPRTIGRLKVLETLIISGCSSLDQLPEEIRLIESLREFLADGVDLGKRFRTSQEETSRPAPRENPHHLWLSFPRSLQKLSLVGCKLSDDAFSNIGSINLPSLQMLDLSQNPISSLPDCFKGLSNLISLYLSSCSKLQRVETQAGIRTLEVHDCSLLERISGPIEEFEIDATGCDKLVEIANQFKLEPLEDMDAETANYLHSHDLQASLDREYDELPTCKALWEQLKFNFGGTSTTRLRSLVIKFEEYTKDPKHTTSEHLRVMSNMIGKLRDAGHALTDEQQVRAVIRSLPASWANMKQILTHSENIKNFSDVSQHVILEAETRDADKTLTYVAQEGPRNANGKRGRQSYVMYGEHPNGGRTEIKSRDVDFIESDFPSIGDASKNLDLYELEDVEPTLPSSSEGGELVPRPVVAEDSVSDLQPSGSIPDSGSTPQGPLGQQDSQLRRAGNDMSSIVATKQWLSSTFEMKDMGEANYVLGVKIVRDRSKRLLGGAISWCSKKKSCIALSTMDSEYVVCSATVQEVVWLRSFIQTLKVTAHIDEAVAVHCENTVALDFVKDPKYHGKAKHIGLRYHFIRALVAQGEVSMKHIPTGRMVADPLTKPIARDVFLSHIRSMGLRRF</sequence>
<feature type="compositionally biased region" description="Polar residues" evidence="5">
    <location>
        <begin position="1249"/>
        <end position="1273"/>
    </location>
</feature>
<dbReference type="SMART" id="SM00255">
    <property type="entry name" value="TIR"/>
    <property type="match status" value="1"/>
</dbReference>
<dbReference type="PRINTS" id="PR00364">
    <property type="entry name" value="DISEASERSIST"/>
</dbReference>
<dbReference type="InterPro" id="IPR002182">
    <property type="entry name" value="NB-ARC"/>
</dbReference>
<gene>
    <name evidence="7" type="ORF">RJ640_002573</name>
</gene>
<dbReference type="SUPFAM" id="SSF52200">
    <property type="entry name" value="Toll/Interleukin receptor TIR domain"/>
    <property type="match status" value="1"/>
</dbReference>
<dbReference type="SUPFAM" id="SSF52540">
    <property type="entry name" value="P-loop containing nucleoside triphosphate hydrolases"/>
    <property type="match status" value="1"/>
</dbReference>
<accession>A0AA88RGW5</accession>
<evidence type="ECO:0000259" key="6">
    <source>
        <dbReference type="PROSITE" id="PS50104"/>
    </source>
</evidence>
<evidence type="ECO:0000256" key="4">
    <source>
        <dbReference type="ARBA" id="ARBA00023027"/>
    </source>
</evidence>
<dbReference type="PANTHER" id="PTHR11017">
    <property type="entry name" value="LEUCINE-RICH REPEAT-CONTAINING PROTEIN"/>
    <property type="match status" value="1"/>
</dbReference>
<dbReference type="Gene3D" id="3.40.50.300">
    <property type="entry name" value="P-loop containing nucleotide triphosphate hydrolases"/>
    <property type="match status" value="1"/>
</dbReference>
<dbReference type="InterPro" id="IPR001611">
    <property type="entry name" value="Leu-rich_rpt"/>
</dbReference>
<dbReference type="Gene3D" id="1.10.8.430">
    <property type="entry name" value="Helical domain of apoptotic protease-activating factors"/>
    <property type="match status" value="1"/>
</dbReference>
<dbReference type="Pfam" id="PF14223">
    <property type="entry name" value="Retrotran_gag_2"/>
    <property type="match status" value="1"/>
</dbReference>
<evidence type="ECO:0000256" key="2">
    <source>
        <dbReference type="ARBA" id="ARBA00022737"/>
    </source>
</evidence>
<dbReference type="Gene3D" id="3.80.10.10">
    <property type="entry name" value="Ribonuclease Inhibitor"/>
    <property type="match status" value="2"/>
</dbReference>
<keyword evidence="4" id="KW-0520">NAD</keyword>
<reference evidence="7" key="1">
    <citation type="submission" date="2022-12" db="EMBL/GenBank/DDBJ databases">
        <title>Draft genome assemblies for two species of Escallonia (Escalloniales).</title>
        <authorList>
            <person name="Chanderbali A."/>
            <person name="Dervinis C."/>
            <person name="Anghel I."/>
            <person name="Soltis D."/>
            <person name="Soltis P."/>
            <person name="Zapata F."/>
        </authorList>
    </citation>
    <scope>NUCLEOTIDE SEQUENCE</scope>
    <source>
        <strain evidence="7">UCBG92.1500</strain>
        <tissue evidence="7">Leaf</tissue>
    </source>
</reference>
<dbReference type="Proteomes" id="UP001187471">
    <property type="component" value="Unassembled WGS sequence"/>
</dbReference>
<dbReference type="GO" id="GO:0043531">
    <property type="term" value="F:ADP binding"/>
    <property type="evidence" value="ECO:0007669"/>
    <property type="project" value="InterPro"/>
</dbReference>
<keyword evidence="1" id="KW-0433">Leucine-rich repeat</keyword>
<dbReference type="InterPro" id="IPR003591">
    <property type="entry name" value="Leu-rich_rpt_typical-subtyp"/>
</dbReference>
<dbReference type="Pfam" id="PF00931">
    <property type="entry name" value="NB-ARC"/>
    <property type="match status" value="1"/>
</dbReference>